<dbReference type="InterPro" id="IPR009327">
    <property type="entry name" value="Cupin_DUF985"/>
</dbReference>
<dbReference type="Proteomes" id="UP001162087">
    <property type="component" value="Chromosome 13"/>
</dbReference>
<sequence length="251" mass="28446">MYISYVFFFSNLPLCISIKAENIYICVAFIRKLYNNLELMQLNENPPEPNMSANVQEAADAAIEPVSFVRVPAPEPPTSLQQLIHDWQLIKHREGGYFKETDRSPSTMELEKPQKGDSSKTETVIRNQSTLIYYLLTPDSPIGKFHKNINRITHILQRGKGQYVLVYPDGQVKSFRVGFDYKIGEVSQWVVPGGVFKASFLVPNEEFHNGLLISEVVVPGFDFEDHTFMKGEDELKTIVGPEKAAELAFLA</sequence>
<dbReference type="AlphaFoldDB" id="A0AA35J5P2"/>
<proteinExistence type="predicted"/>
<dbReference type="InterPro" id="IPR039935">
    <property type="entry name" value="YML079W-like"/>
</dbReference>
<dbReference type="GeneID" id="80926088"/>
<keyword evidence="4" id="KW-1185">Reference proteome</keyword>
<gene>
    <name evidence="3" type="primary">SKDI13G0590</name>
    <name evidence="3" type="ORF">SKDI_13G0590</name>
</gene>
<evidence type="ECO:0000256" key="1">
    <source>
        <dbReference type="SAM" id="MobiDB-lite"/>
    </source>
</evidence>
<accession>A0AA35J5P2</accession>
<dbReference type="EMBL" id="OX365908">
    <property type="protein sequence ID" value="CAI4047617.1"/>
    <property type="molecule type" value="Genomic_DNA"/>
</dbReference>
<dbReference type="RefSeq" id="XP_056084097.1">
    <property type="nucleotide sequence ID" value="XM_056230149.1"/>
</dbReference>
<dbReference type="SUPFAM" id="SSF51182">
    <property type="entry name" value="RmlC-like cupins"/>
    <property type="match status" value="1"/>
</dbReference>
<dbReference type="InterPro" id="IPR014710">
    <property type="entry name" value="RmlC-like_jellyroll"/>
</dbReference>
<dbReference type="PANTHER" id="PTHR33387">
    <property type="entry name" value="RMLC-LIKE JELLY ROLL FOLD PROTEIN"/>
    <property type="match status" value="1"/>
</dbReference>
<evidence type="ECO:0000313" key="4">
    <source>
        <dbReference type="Proteomes" id="UP001162087"/>
    </source>
</evidence>
<name>A0AA35J5P2_SACK1</name>
<evidence type="ECO:0000313" key="3">
    <source>
        <dbReference type="EMBL" id="CAI4047617.1"/>
    </source>
</evidence>
<organism evidence="3 4">
    <name type="scientific">Saccharomyces kudriavzevii (strain ATCC MYA-4449 / AS 2.2408 / CBS 8840 / NBRC 1802 / NCYC 2889)</name>
    <name type="common">Yeast</name>
    <dbReference type="NCBI Taxonomy" id="226230"/>
    <lineage>
        <taxon>Eukaryota</taxon>
        <taxon>Fungi</taxon>
        <taxon>Dikarya</taxon>
        <taxon>Ascomycota</taxon>
        <taxon>Saccharomycotina</taxon>
        <taxon>Saccharomycetes</taxon>
        <taxon>Saccharomycetales</taxon>
        <taxon>Saccharomycetaceae</taxon>
        <taxon>Saccharomyces</taxon>
    </lineage>
</organism>
<dbReference type="InterPro" id="IPR011051">
    <property type="entry name" value="RmlC_Cupin_sf"/>
</dbReference>
<feature type="domain" description="DUF985" evidence="2">
    <location>
        <begin position="81"/>
        <end position="229"/>
    </location>
</feature>
<dbReference type="CDD" id="cd06121">
    <property type="entry name" value="cupin_YML079wp"/>
    <property type="match status" value="1"/>
</dbReference>
<dbReference type="PANTHER" id="PTHR33387:SF3">
    <property type="entry name" value="DUF985 DOMAIN-CONTAINING PROTEIN"/>
    <property type="match status" value="1"/>
</dbReference>
<reference evidence="3" key="1">
    <citation type="submission" date="2022-10" db="EMBL/GenBank/DDBJ databases">
        <authorList>
            <person name="Byrne P K."/>
        </authorList>
    </citation>
    <scope>NUCLEOTIDE SEQUENCE</scope>
    <source>
        <strain evidence="3">IFO1802</strain>
    </source>
</reference>
<protein>
    <recommendedName>
        <fullName evidence="2">DUF985 domain-containing protein</fullName>
    </recommendedName>
</protein>
<evidence type="ECO:0000259" key="2">
    <source>
        <dbReference type="Pfam" id="PF06172"/>
    </source>
</evidence>
<dbReference type="Gene3D" id="2.60.120.10">
    <property type="entry name" value="Jelly Rolls"/>
    <property type="match status" value="1"/>
</dbReference>
<feature type="region of interest" description="Disordered" evidence="1">
    <location>
        <begin position="101"/>
        <end position="121"/>
    </location>
</feature>
<dbReference type="Pfam" id="PF06172">
    <property type="entry name" value="Cupin_5"/>
    <property type="match status" value="1"/>
</dbReference>
<feature type="compositionally biased region" description="Basic and acidic residues" evidence="1">
    <location>
        <begin position="101"/>
        <end position="120"/>
    </location>
</feature>